<accession>A0A1W0CPE3</accession>
<dbReference type="SUPFAM" id="SSF52499">
    <property type="entry name" value="Isochorismatase-like hydrolases"/>
    <property type="match status" value="1"/>
</dbReference>
<dbReference type="AlphaFoldDB" id="A0A1W0CPE3"/>
<dbReference type="GO" id="GO:0016787">
    <property type="term" value="F:hydrolase activity"/>
    <property type="evidence" value="ECO:0007669"/>
    <property type="project" value="UniProtKB-KW"/>
</dbReference>
<sequence>MNTAFIGLDYIHDIMVDGGKVARCAEHARRRGVIAAANQAIAEARRRGWLVVQVKVGFSPSYVEQAKNSPLFGRAHEFGALDLSGPGTAFHPDLDVRPEDAIVIKPRVSAFYATSLEAVLRAHRIERLILSGVSSTWAVQAAARDAHDRDYQVLVLEDGCAAASEEEHRTSMRQLETIARIIRLDELAAL</sequence>
<dbReference type="Gene3D" id="3.40.50.850">
    <property type="entry name" value="Isochorismatase-like"/>
    <property type="match status" value="1"/>
</dbReference>
<protein>
    <submittedName>
        <fullName evidence="3">Isochorismatase</fullName>
    </submittedName>
</protein>
<proteinExistence type="predicted"/>
<reference evidence="3 4" key="1">
    <citation type="submission" date="2017-02" db="EMBL/GenBank/DDBJ databases">
        <title>Chromobacterium haemolyticum H5244.</title>
        <authorList>
            <person name="Gulvik C.A."/>
        </authorList>
    </citation>
    <scope>NUCLEOTIDE SEQUENCE [LARGE SCALE GENOMIC DNA]</scope>
    <source>
        <strain evidence="3 4">H5244</strain>
    </source>
</reference>
<evidence type="ECO:0000313" key="3">
    <source>
        <dbReference type="EMBL" id="OQS36548.1"/>
    </source>
</evidence>
<dbReference type="PANTHER" id="PTHR43540">
    <property type="entry name" value="PEROXYUREIDOACRYLATE/UREIDOACRYLATE AMIDOHYDROLASE-RELATED"/>
    <property type="match status" value="1"/>
</dbReference>
<evidence type="ECO:0000256" key="1">
    <source>
        <dbReference type="ARBA" id="ARBA00022801"/>
    </source>
</evidence>
<dbReference type="CDD" id="cd00431">
    <property type="entry name" value="cysteine_hydrolases"/>
    <property type="match status" value="1"/>
</dbReference>
<dbReference type="RefSeq" id="WP_081556148.1">
    <property type="nucleotide sequence ID" value="NZ_MUKV01000022.1"/>
</dbReference>
<evidence type="ECO:0000259" key="2">
    <source>
        <dbReference type="Pfam" id="PF00857"/>
    </source>
</evidence>
<dbReference type="PANTHER" id="PTHR43540:SF1">
    <property type="entry name" value="ISOCHORISMATASE HYDROLASE"/>
    <property type="match status" value="1"/>
</dbReference>
<dbReference type="InterPro" id="IPR036380">
    <property type="entry name" value="Isochorismatase-like_sf"/>
</dbReference>
<dbReference type="InterPro" id="IPR050272">
    <property type="entry name" value="Isochorismatase-like_hydrls"/>
</dbReference>
<name>A0A1W0CPE3_9NEIS</name>
<comment type="caution">
    <text evidence="3">The sequence shown here is derived from an EMBL/GenBank/DDBJ whole genome shotgun (WGS) entry which is preliminary data.</text>
</comment>
<dbReference type="InterPro" id="IPR000868">
    <property type="entry name" value="Isochorismatase-like_dom"/>
</dbReference>
<feature type="domain" description="Isochorismatase-like" evidence="2">
    <location>
        <begin position="4"/>
        <end position="182"/>
    </location>
</feature>
<keyword evidence="1" id="KW-0378">Hydrolase</keyword>
<gene>
    <name evidence="3" type="ORF">B0T45_15900</name>
</gene>
<dbReference type="Proteomes" id="UP000192721">
    <property type="component" value="Unassembled WGS sequence"/>
</dbReference>
<dbReference type="EMBL" id="MUKV01000022">
    <property type="protein sequence ID" value="OQS36548.1"/>
    <property type="molecule type" value="Genomic_DNA"/>
</dbReference>
<dbReference type="Pfam" id="PF00857">
    <property type="entry name" value="Isochorismatase"/>
    <property type="match status" value="1"/>
</dbReference>
<evidence type="ECO:0000313" key="4">
    <source>
        <dbReference type="Proteomes" id="UP000192721"/>
    </source>
</evidence>
<organism evidence="3 4">
    <name type="scientific">Chromobacterium haemolyticum</name>
    <dbReference type="NCBI Taxonomy" id="394935"/>
    <lineage>
        <taxon>Bacteria</taxon>
        <taxon>Pseudomonadati</taxon>
        <taxon>Pseudomonadota</taxon>
        <taxon>Betaproteobacteria</taxon>
        <taxon>Neisseriales</taxon>
        <taxon>Chromobacteriaceae</taxon>
        <taxon>Chromobacterium</taxon>
    </lineage>
</organism>